<evidence type="ECO:0000256" key="1">
    <source>
        <dbReference type="ARBA" id="ARBA00004370"/>
    </source>
</evidence>
<dbReference type="GO" id="GO:0038023">
    <property type="term" value="F:signaling receptor activity"/>
    <property type="evidence" value="ECO:0007669"/>
    <property type="project" value="TreeGrafter"/>
</dbReference>
<dbReference type="VEuPathDB" id="VectorBase:BGLAX_049391"/>
<dbReference type="PANTHER" id="PTHR24365:SF541">
    <property type="entry name" value="PROTEIN TOLL-RELATED"/>
    <property type="match status" value="1"/>
</dbReference>
<dbReference type="AlphaFoldDB" id="A0A2C9LCR7"/>
<dbReference type="GO" id="GO:0005886">
    <property type="term" value="C:plasma membrane"/>
    <property type="evidence" value="ECO:0007669"/>
    <property type="project" value="TreeGrafter"/>
</dbReference>
<accession>A0A2C9LCR7</accession>
<dbReference type="Proteomes" id="UP000076420">
    <property type="component" value="Unassembled WGS sequence"/>
</dbReference>
<protein>
    <recommendedName>
        <fullName evidence="7">TIR domain-containing protein</fullName>
    </recommendedName>
</protein>
<keyword evidence="5" id="KW-0472">Membrane</keyword>
<feature type="compositionally biased region" description="Pro residues" evidence="6">
    <location>
        <begin position="20"/>
        <end position="38"/>
    </location>
</feature>
<dbReference type="Gene3D" id="3.40.50.10140">
    <property type="entry name" value="Toll/interleukin-1 receptor homology (TIR) domain"/>
    <property type="match status" value="1"/>
</dbReference>
<dbReference type="VEuPathDB" id="VectorBase:BGLB029590"/>
<dbReference type="EnsemblMetazoa" id="BGLB029590-RA">
    <property type="protein sequence ID" value="BGLB029590-PA"/>
    <property type="gene ID" value="BGLB029590"/>
</dbReference>
<keyword evidence="3" id="KW-0732">Signal</keyword>
<dbReference type="GO" id="GO:0007165">
    <property type="term" value="P:signal transduction"/>
    <property type="evidence" value="ECO:0007669"/>
    <property type="project" value="InterPro"/>
</dbReference>
<evidence type="ECO:0000256" key="5">
    <source>
        <dbReference type="ARBA" id="ARBA00023136"/>
    </source>
</evidence>
<dbReference type="SUPFAM" id="SSF52200">
    <property type="entry name" value="Toll/Interleukin receptor TIR domain"/>
    <property type="match status" value="1"/>
</dbReference>
<dbReference type="Pfam" id="PF01582">
    <property type="entry name" value="TIR"/>
    <property type="match status" value="1"/>
</dbReference>
<name>A0A2C9LCR7_BIOGL</name>
<dbReference type="STRING" id="6526.A0A2C9LCR7"/>
<dbReference type="PROSITE" id="PS50104">
    <property type="entry name" value="TIR"/>
    <property type="match status" value="1"/>
</dbReference>
<reference evidence="8" key="1">
    <citation type="submission" date="2020-05" db="UniProtKB">
        <authorList>
            <consortium name="EnsemblMetazoa"/>
        </authorList>
    </citation>
    <scope>IDENTIFICATION</scope>
    <source>
        <strain evidence="8">BB02</strain>
    </source>
</reference>
<proteinExistence type="predicted"/>
<comment type="subcellular location">
    <subcellularLocation>
        <location evidence="1">Membrane</location>
    </subcellularLocation>
</comment>
<evidence type="ECO:0000256" key="3">
    <source>
        <dbReference type="ARBA" id="ARBA00022729"/>
    </source>
</evidence>
<evidence type="ECO:0000256" key="2">
    <source>
        <dbReference type="ARBA" id="ARBA00022692"/>
    </source>
</evidence>
<dbReference type="KEGG" id="bgt:106070224"/>
<evidence type="ECO:0000256" key="4">
    <source>
        <dbReference type="ARBA" id="ARBA00022989"/>
    </source>
</evidence>
<organism evidence="8 9">
    <name type="scientific">Biomphalaria glabrata</name>
    <name type="common">Bloodfluke planorb</name>
    <name type="synonym">Freshwater snail</name>
    <dbReference type="NCBI Taxonomy" id="6526"/>
    <lineage>
        <taxon>Eukaryota</taxon>
        <taxon>Metazoa</taxon>
        <taxon>Spiralia</taxon>
        <taxon>Lophotrochozoa</taxon>
        <taxon>Mollusca</taxon>
        <taxon>Gastropoda</taxon>
        <taxon>Heterobranchia</taxon>
        <taxon>Euthyneura</taxon>
        <taxon>Panpulmonata</taxon>
        <taxon>Hygrophila</taxon>
        <taxon>Lymnaeoidea</taxon>
        <taxon>Planorbidae</taxon>
        <taxon>Biomphalaria</taxon>
    </lineage>
</organism>
<evidence type="ECO:0000259" key="7">
    <source>
        <dbReference type="PROSITE" id="PS50104"/>
    </source>
</evidence>
<evidence type="ECO:0000313" key="9">
    <source>
        <dbReference type="Proteomes" id="UP000076420"/>
    </source>
</evidence>
<dbReference type="InterPro" id="IPR000157">
    <property type="entry name" value="TIR_dom"/>
</dbReference>
<keyword evidence="4" id="KW-1133">Transmembrane helix</keyword>
<dbReference type="InterPro" id="IPR035897">
    <property type="entry name" value="Toll_tir_struct_dom_sf"/>
</dbReference>
<feature type="region of interest" description="Disordered" evidence="6">
    <location>
        <begin position="1"/>
        <end position="38"/>
    </location>
</feature>
<gene>
    <name evidence="8" type="primary">106070224</name>
</gene>
<evidence type="ECO:0000256" key="6">
    <source>
        <dbReference type="SAM" id="MobiDB-lite"/>
    </source>
</evidence>
<evidence type="ECO:0000313" key="8">
    <source>
        <dbReference type="EnsemblMetazoa" id="BGLB029590-PA"/>
    </source>
</evidence>
<keyword evidence="2" id="KW-0812">Transmembrane</keyword>
<sequence length="148" mass="16553">MTAAVEPFPHSKPHSSPSIPQTPPHPSNPQAHPLPPNPQIHPLPIYDFRALKLTERKLSVLVHGRDFAVGEFIASNIVTAVKESRKTLVVLTRNFLNSTWCNFEMHMANMESVHTGRPVLVFLIKESIPTTELTSDLETRQVEDNVSC</sequence>
<feature type="domain" description="TIR" evidence="7">
    <location>
        <begin position="27"/>
        <end position="148"/>
    </location>
</feature>
<dbReference type="PANTHER" id="PTHR24365">
    <property type="entry name" value="TOLL-LIKE RECEPTOR"/>
    <property type="match status" value="1"/>
</dbReference>